<evidence type="ECO:0000313" key="2">
    <source>
        <dbReference type="Proteomes" id="UP000287651"/>
    </source>
</evidence>
<sequence>MGALATVSNVHYAKVTEKVLFQIHSCSRVIWVGPTRDLFNCMHKWQKWRVSGEIVGCSLVLEASCGVHVTDLRMSAFLAPGG</sequence>
<gene>
    <name evidence="1" type="ORF">B296_00022030</name>
</gene>
<name>A0A426XAP7_ENSVE</name>
<dbReference type="Proteomes" id="UP000287651">
    <property type="component" value="Unassembled WGS sequence"/>
</dbReference>
<dbReference type="AlphaFoldDB" id="A0A426XAP7"/>
<reference evidence="1 2" key="1">
    <citation type="journal article" date="2014" name="Agronomy (Basel)">
        <title>A Draft Genome Sequence for Ensete ventricosum, the Drought-Tolerant Tree Against Hunger.</title>
        <authorList>
            <person name="Harrison J."/>
            <person name="Moore K.A."/>
            <person name="Paszkiewicz K."/>
            <person name="Jones T."/>
            <person name="Grant M."/>
            <person name="Ambacheew D."/>
            <person name="Muzemil S."/>
            <person name="Studholme D.J."/>
        </authorList>
    </citation>
    <scope>NUCLEOTIDE SEQUENCE [LARGE SCALE GENOMIC DNA]</scope>
</reference>
<proteinExistence type="predicted"/>
<accession>A0A426XAP7</accession>
<comment type="caution">
    <text evidence="1">The sequence shown here is derived from an EMBL/GenBank/DDBJ whole genome shotgun (WGS) entry which is preliminary data.</text>
</comment>
<organism evidence="1 2">
    <name type="scientific">Ensete ventricosum</name>
    <name type="common">Abyssinian banana</name>
    <name type="synonym">Musa ensete</name>
    <dbReference type="NCBI Taxonomy" id="4639"/>
    <lineage>
        <taxon>Eukaryota</taxon>
        <taxon>Viridiplantae</taxon>
        <taxon>Streptophyta</taxon>
        <taxon>Embryophyta</taxon>
        <taxon>Tracheophyta</taxon>
        <taxon>Spermatophyta</taxon>
        <taxon>Magnoliopsida</taxon>
        <taxon>Liliopsida</taxon>
        <taxon>Zingiberales</taxon>
        <taxon>Musaceae</taxon>
        <taxon>Ensete</taxon>
    </lineage>
</organism>
<evidence type="ECO:0000313" key="1">
    <source>
        <dbReference type="EMBL" id="RRT36569.1"/>
    </source>
</evidence>
<protein>
    <submittedName>
        <fullName evidence="1">Uncharacterized protein</fullName>
    </submittedName>
</protein>
<dbReference type="EMBL" id="AMZH03023416">
    <property type="protein sequence ID" value="RRT36569.1"/>
    <property type="molecule type" value="Genomic_DNA"/>
</dbReference>